<feature type="transmembrane region" description="Helical" evidence="2">
    <location>
        <begin position="87"/>
        <end position="109"/>
    </location>
</feature>
<feature type="compositionally biased region" description="Basic residues" evidence="1">
    <location>
        <begin position="152"/>
        <end position="161"/>
    </location>
</feature>
<feature type="transmembrane region" description="Helical" evidence="2">
    <location>
        <begin position="115"/>
        <end position="143"/>
    </location>
</feature>
<evidence type="ECO:0000256" key="1">
    <source>
        <dbReference type="SAM" id="MobiDB-lite"/>
    </source>
</evidence>
<dbReference type="AlphaFoldDB" id="A0A0A9C534"/>
<protein>
    <submittedName>
        <fullName evidence="3">Uncharacterized protein</fullName>
    </submittedName>
</protein>
<reference evidence="3" key="1">
    <citation type="submission" date="2014-09" db="EMBL/GenBank/DDBJ databases">
        <authorList>
            <person name="Magalhaes I.L.F."/>
            <person name="Oliveira U."/>
            <person name="Santos F.R."/>
            <person name="Vidigal T.H.D.A."/>
            <person name="Brescovit A.D."/>
            <person name="Santos A.J."/>
        </authorList>
    </citation>
    <scope>NUCLEOTIDE SEQUENCE</scope>
    <source>
        <tissue evidence="3">Shoot tissue taken approximately 20 cm above the soil surface</tissue>
    </source>
</reference>
<feature type="region of interest" description="Disordered" evidence="1">
    <location>
        <begin position="145"/>
        <end position="167"/>
    </location>
</feature>
<proteinExistence type="predicted"/>
<reference evidence="3" key="2">
    <citation type="journal article" date="2015" name="Data Brief">
        <title>Shoot transcriptome of the giant reed, Arundo donax.</title>
        <authorList>
            <person name="Barrero R.A."/>
            <person name="Guerrero F.D."/>
            <person name="Moolhuijzen P."/>
            <person name="Goolsby J.A."/>
            <person name="Tidwell J."/>
            <person name="Bellgard S.E."/>
            <person name="Bellgard M.I."/>
        </authorList>
    </citation>
    <scope>NUCLEOTIDE SEQUENCE</scope>
    <source>
        <tissue evidence="3">Shoot tissue taken approximately 20 cm above the soil surface</tissue>
    </source>
</reference>
<evidence type="ECO:0000256" key="2">
    <source>
        <dbReference type="SAM" id="Phobius"/>
    </source>
</evidence>
<evidence type="ECO:0000313" key="3">
    <source>
        <dbReference type="EMBL" id="JAD66592.1"/>
    </source>
</evidence>
<sequence>MLYHVATFRVGWKAIGEPRQRGVAGDGGVMRLLSGRLLRQIPLNFLLLPFLLLHQLLRRHHIDRISIATIQHFFFFSRNLNILPRDLISFACLLVSFGSACFTFCLRLGTSEFSVEIIISCFLFFFFFFRCSILLSTASISIGNDSAGSSMRRGKRRRRMGARALAG</sequence>
<keyword evidence="2" id="KW-0812">Transmembrane</keyword>
<dbReference type="EMBL" id="GBRH01231303">
    <property type="protein sequence ID" value="JAD66592.1"/>
    <property type="molecule type" value="Transcribed_RNA"/>
</dbReference>
<accession>A0A0A9C534</accession>
<keyword evidence="2" id="KW-0472">Membrane</keyword>
<name>A0A0A9C534_ARUDO</name>
<organism evidence="3">
    <name type="scientific">Arundo donax</name>
    <name type="common">Giant reed</name>
    <name type="synonym">Donax arundinaceus</name>
    <dbReference type="NCBI Taxonomy" id="35708"/>
    <lineage>
        <taxon>Eukaryota</taxon>
        <taxon>Viridiplantae</taxon>
        <taxon>Streptophyta</taxon>
        <taxon>Embryophyta</taxon>
        <taxon>Tracheophyta</taxon>
        <taxon>Spermatophyta</taxon>
        <taxon>Magnoliopsida</taxon>
        <taxon>Liliopsida</taxon>
        <taxon>Poales</taxon>
        <taxon>Poaceae</taxon>
        <taxon>PACMAD clade</taxon>
        <taxon>Arundinoideae</taxon>
        <taxon>Arundineae</taxon>
        <taxon>Arundo</taxon>
    </lineage>
</organism>
<keyword evidence="2" id="KW-1133">Transmembrane helix</keyword>